<keyword evidence="7 10" id="KW-0862">Zinc</keyword>
<dbReference type="Gene3D" id="3.40.50.300">
    <property type="entry name" value="P-loop containing nucleotide triphosphate hydrolases"/>
    <property type="match status" value="1"/>
</dbReference>
<dbReference type="InterPro" id="IPR030378">
    <property type="entry name" value="G_CP_dom"/>
</dbReference>
<dbReference type="InterPro" id="IPR004881">
    <property type="entry name" value="Ribosome_biogen_GTPase_RsgA"/>
</dbReference>
<evidence type="ECO:0000313" key="14">
    <source>
        <dbReference type="Proteomes" id="UP001549691"/>
    </source>
</evidence>
<keyword evidence="8 10" id="KW-0694">RNA-binding</keyword>
<dbReference type="HAMAP" id="MF_01820">
    <property type="entry name" value="GTPase_RsgA"/>
    <property type="match status" value="1"/>
</dbReference>
<evidence type="ECO:0000259" key="11">
    <source>
        <dbReference type="PROSITE" id="PS50936"/>
    </source>
</evidence>
<dbReference type="CDD" id="cd01854">
    <property type="entry name" value="YjeQ_EngC"/>
    <property type="match status" value="1"/>
</dbReference>
<evidence type="ECO:0000256" key="6">
    <source>
        <dbReference type="ARBA" id="ARBA00022801"/>
    </source>
</evidence>
<evidence type="ECO:0000256" key="3">
    <source>
        <dbReference type="ARBA" id="ARBA00022723"/>
    </source>
</evidence>
<dbReference type="Proteomes" id="UP001549691">
    <property type="component" value="Unassembled WGS sequence"/>
</dbReference>
<evidence type="ECO:0000256" key="7">
    <source>
        <dbReference type="ARBA" id="ARBA00022833"/>
    </source>
</evidence>
<comment type="function">
    <text evidence="10">One of several proteins that assist in the late maturation steps of the functional core of the 30S ribosomal subunit. Helps release RbfA from mature subunits. May play a role in the assembly of ribosomal proteins into the subunit. Circularly permuted GTPase that catalyzes slow GTP hydrolysis, GTPase activity is stimulated by the 30S ribosomal subunit.</text>
</comment>
<dbReference type="Pfam" id="PF03193">
    <property type="entry name" value="RsgA_GTPase"/>
    <property type="match status" value="1"/>
</dbReference>
<dbReference type="NCBIfam" id="TIGR00157">
    <property type="entry name" value="ribosome small subunit-dependent GTPase A"/>
    <property type="match status" value="1"/>
</dbReference>
<keyword evidence="5 10" id="KW-0547">Nucleotide-binding</keyword>
<organism evidence="13 14">
    <name type="scientific">Uliginosibacterium flavum</name>
    <dbReference type="NCBI Taxonomy" id="1396831"/>
    <lineage>
        <taxon>Bacteria</taxon>
        <taxon>Pseudomonadati</taxon>
        <taxon>Pseudomonadota</taxon>
        <taxon>Betaproteobacteria</taxon>
        <taxon>Rhodocyclales</taxon>
        <taxon>Zoogloeaceae</taxon>
        <taxon>Uliginosibacterium</taxon>
    </lineage>
</organism>
<dbReference type="InterPro" id="IPR010914">
    <property type="entry name" value="RsgA_GTPase_dom"/>
</dbReference>
<proteinExistence type="inferred from homology"/>
<feature type="binding site" evidence="10">
    <location>
        <position position="324"/>
    </location>
    <ligand>
        <name>Zn(2+)</name>
        <dbReference type="ChEBI" id="CHEBI:29105"/>
    </ligand>
</feature>
<dbReference type="InterPro" id="IPR027417">
    <property type="entry name" value="P-loop_NTPase"/>
</dbReference>
<dbReference type="EMBL" id="JBEWZI010000006">
    <property type="protein sequence ID" value="MET7013987.1"/>
    <property type="molecule type" value="Genomic_DNA"/>
</dbReference>
<dbReference type="RefSeq" id="WP_354600447.1">
    <property type="nucleotide sequence ID" value="NZ_JBEWZI010000006.1"/>
</dbReference>
<comment type="cofactor">
    <cofactor evidence="10">
        <name>Zn(2+)</name>
        <dbReference type="ChEBI" id="CHEBI:29105"/>
    </cofactor>
    <text evidence="10">Binds 1 zinc ion per subunit.</text>
</comment>
<dbReference type="PANTHER" id="PTHR32120:SF10">
    <property type="entry name" value="SMALL RIBOSOMAL SUBUNIT BIOGENESIS GTPASE RSGA"/>
    <property type="match status" value="1"/>
</dbReference>
<feature type="binding site" evidence="10">
    <location>
        <begin position="177"/>
        <end position="180"/>
    </location>
    <ligand>
        <name>GTP</name>
        <dbReference type="ChEBI" id="CHEBI:37565"/>
    </ligand>
</feature>
<comment type="similarity">
    <text evidence="10">Belongs to the TRAFAC class YlqF/YawG GTPase family. RsgA subfamily.</text>
</comment>
<dbReference type="Gene3D" id="1.10.40.50">
    <property type="entry name" value="Probable gtpase engc, domain 3"/>
    <property type="match status" value="1"/>
</dbReference>
<keyword evidence="2 10" id="KW-0690">Ribosome biogenesis</keyword>
<feature type="domain" description="EngC GTPase" evidence="11">
    <location>
        <begin position="138"/>
        <end position="286"/>
    </location>
</feature>
<dbReference type="EC" id="3.6.1.-" evidence="10"/>
<evidence type="ECO:0000313" key="13">
    <source>
        <dbReference type="EMBL" id="MET7013987.1"/>
    </source>
</evidence>
<keyword evidence="14" id="KW-1185">Reference proteome</keyword>
<gene>
    <name evidence="10 13" type="primary">rsgA</name>
    <name evidence="13" type="ORF">ABXR19_07280</name>
</gene>
<evidence type="ECO:0000256" key="2">
    <source>
        <dbReference type="ARBA" id="ARBA00022517"/>
    </source>
</evidence>
<sequence>MNTSKPEQRSFLALTSTDRLVAPPENSASVASMPGDCRGGVGLVNDSAYLDEGIARVSAVDRDQYLIRNTAGELPAELTGRFFYTHDSPADLPCVGDWVRVRYHDGATRASIHDLLPRTSFLRRKSPGKNIEFQMIAANIDTAFIVQSCHYDFNVQRLERYLVMVSEGNIEPIILLTKTDLISPDELEHRIEQIHRAGISARIIALSNVSGMGVDQIRECILPGKTCCLLGSSGVGKTTLINSLLGDACLETGAVSHTGEGRHTTTRRQLIVLEHGGLLIDMPGMRELGMLGVSEGIDESFADIQEYAQRCRFTNCTHVTEPGCAVQRALAQAELDAGHFQNYVKLKKESEFHDMSYLEKRQKDRAFGKFVHSIIKTKRGRK</sequence>
<dbReference type="PANTHER" id="PTHR32120">
    <property type="entry name" value="SMALL RIBOSOMAL SUBUNIT BIOGENESIS GTPASE RSGA"/>
    <property type="match status" value="1"/>
</dbReference>
<evidence type="ECO:0000259" key="12">
    <source>
        <dbReference type="PROSITE" id="PS51721"/>
    </source>
</evidence>
<keyword evidence="9 10" id="KW-0342">GTP-binding</keyword>
<feature type="binding site" evidence="10">
    <location>
        <position position="316"/>
    </location>
    <ligand>
        <name>Zn(2+)</name>
        <dbReference type="ChEBI" id="CHEBI:29105"/>
    </ligand>
</feature>
<name>A0ABV2TJ92_9RHOO</name>
<evidence type="ECO:0000256" key="1">
    <source>
        <dbReference type="ARBA" id="ARBA00022490"/>
    </source>
</evidence>
<comment type="subunit">
    <text evidence="10">Monomer. Associates with 30S ribosomal subunit, binds 16S rRNA.</text>
</comment>
<dbReference type="SUPFAM" id="SSF52540">
    <property type="entry name" value="P-loop containing nucleoside triphosphate hydrolases"/>
    <property type="match status" value="1"/>
</dbReference>
<keyword evidence="4 10" id="KW-0699">rRNA-binding</keyword>
<evidence type="ECO:0000256" key="5">
    <source>
        <dbReference type="ARBA" id="ARBA00022741"/>
    </source>
</evidence>
<feature type="domain" description="CP-type G" evidence="12">
    <location>
        <begin position="129"/>
        <end position="288"/>
    </location>
</feature>
<keyword evidence="6 10" id="KW-0378">Hydrolase</keyword>
<feature type="binding site" evidence="10">
    <location>
        <position position="311"/>
    </location>
    <ligand>
        <name>Zn(2+)</name>
        <dbReference type="ChEBI" id="CHEBI:29105"/>
    </ligand>
</feature>
<feature type="binding site" evidence="10">
    <location>
        <position position="318"/>
    </location>
    <ligand>
        <name>Zn(2+)</name>
        <dbReference type="ChEBI" id="CHEBI:29105"/>
    </ligand>
</feature>
<accession>A0ABV2TJ92</accession>
<protein>
    <recommendedName>
        <fullName evidence="10">Small ribosomal subunit biogenesis GTPase RsgA</fullName>
        <ecNumber evidence="10">3.6.1.-</ecNumber>
    </recommendedName>
</protein>
<dbReference type="PROSITE" id="PS50936">
    <property type="entry name" value="ENGC_GTPASE"/>
    <property type="match status" value="1"/>
</dbReference>
<evidence type="ECO:0000256" key="10">
    <source>
        <dbReference type="HAMAP-Rule" id="MF_01820"/>
    </source>
</evidence>
<evidence type="ECO:0000256" key="9">
    <source>
        <dbReference type="ARBA" id="ARBA00023134"/>
    </source>
</evidence>
<comment type="subcellular location">
    <subcellularLocation>
        <location evidence="10">Cytoplasm</location>
    </subcellularLocation>
</comment>
<reference evidence="13 14" key="1">
    <citation type="submission" date="2024-07" db="EMBL/GenBank/DDBJ databases">
        <title>Uliginosibacterium flavum JJ3220;KACC:17644.</title>
        <authorList>
            <person name="Kim M.K."/>
        </authorList>
    </citation>
    <scope>NUCLEOTIDE SEQUENCE [LARGE SCALE GENOMIC DNA]</scope>
    <source>
        <strain evidence="13 14">KACC:17644</strain>
    </source>
</reference>
<feature type="binding site" evidence="10">
    <location>
        <begin position="231"/>
        <end position="239"/>
    </location>
    <ligand>
        <name>GTP</name>
        <dbReference type="ChEBI" id="CHEBI:37565"/>
    </ligand>
</feature>
<keyword evidence="3 10" id="KW-0479">Metal-binding</keyword>
<evidence type="ECO:0000256" key="8">
    <source>
        <dbReference type="ARBA" id="ARBA00022884"/>
    </source>
</evidence>
<dbReference type="PROSITE" id="PS51721">
    <property type="entry name" value="G_CP"/>
    <property type="match status" value="1"/>
</dbReference>
<keyword evidence="1 10" id="KW-0963">Cytoplasm</keyword>
<comment type="caution">
    <text evidence="13">The sequence shown here is derived from an EMBL/GenBank/DDBJ whole genome shotgun (WGS) entry which is preliminary data.</text>
</comment>
<evidence type="ECO:0000256" key="4">
    <source>
        <dbReference type="ARBA" id="ARBA00022730"/>
    </source>
</evidence>